<dbReference type="EMBL" id="RCHR01000001">
    <property type="protein sequence ID" value="RLL47734.1"/>
    <property type="molecule type" value="Genomic_DNA"/>
</dbReference>
<comment type="caution">
    <text evidence="2">The sequence shown here is derived from an EMBL/GenBank/DDBJ whole genome shotgun (WGS) entry which is preliminary data.</text>
</comment>
<dbReference type="InterPro" id="IPR011704">
    <property type="entry name" value="ATPase_dyneun-rel_AAA"/>
</dbReference>
<dbReference type="InterPro" id="IPR003593">
    <property type="entry name" value="AAA+_ATPase"/>
</dbReference>
<dbReference type="PANTHER" id="PTHR42759:SF1">
    <property type="entry name" value="MAGNESIUM-CHELATASE SUBUNIT CHLD"/>
    <property type="match status" value="1"/>
</dbReference>
<dbReference type="SMART" id="SM00382">
    <property type="entry name" value="AAA"/>
    <property type="match status" value="1"/>
</dbReference>
<evidence type="ECO:0000313" key="3">
    <source>
        <dbReference type="Proteomes" id="UP000270219"/>
    </source>
</evidence>
<feature type="domain" description="AAA+ ATPase" evidence="1">
    <location>
        <begin position="57"/>
        <end position="206"/>
    </location>
</feature>
<name>A0A498D9F4_9BACI</name>
<organism evidence="2 3">
    <name type="scientific">Oceanobacillus piezotolerans</name>
    <dbReference type="NCBI Taxonomy" id="2448030"/>
    <lineage>
        <taxon>Bacteria</taxon>
        <taxon>Bacillati</taxon>
        <taxon>Bacillota</taxon>
        <taxon>Bacilli</taxon>
        <taxon>Bacillales</taxon>
        <taxon>Bacillaceae</taxon>
        <taxon>Oceanobacillus</taxon>
    </lineage>
</organism>
<dbReference type="Pfam" id="PF07728">
    <property type="entry name" value="AAA_5"/>
    <property type="match status" value="1"/>
</dbReference>
<dbReference type="Proteomes" id="UP000270219">
    <property type="component" value="Unassembled WGS sequence"/>
</dbReference>
<dbReference type="GO" id="GO:0005524">
    <property type="term" value="F:ATP binding"/>
    <property type="evidence" value="ECO:0007669"/>
    <property type="project" value="InterPro"/>
</dbReference>
<dbReference type="InterPro" id="IPR027417">
    <property type="entry name" value="P-loop_NTPase"/>
</dbReference>
<proteinExistence type="predicted"/>
<evidence type="ECO:0000313" key="2">
    <source>
        <dbReference type="EMBL" id="RLL47734.1"/>
    </source>
</evidence>
<gene>
    <name evidence="2" type="ORF">D8M04_00155</name>
</gene>
<dbReference type="CDD" id="cd00009">
    <property type="entry name" value="AAA"/>
    <property type="match status" value="1"/>
</dbReference>
<keyword evidence="3" id="KW-1185">Reference proteome</keyword>
<reference evidence="2 3" key="1">
    <citation type="submission" date="2018-10" db="EMBL/GenBank/DDBJ databases">
        <title>Oceanobacillus sp. YLB-02 draft genome.</title>
        <authorList>
            <person name="Yu L."/>
        </authorList>
    </citation>
    <scope>NUCLEOTIDE SEQUENCE [LARGE SCALE GENOMIC DNA]</scope>
    <source>
        <strain evidence="2 3">YLB-02</strain>
    </source>
</reference>
<dbReference type="InterPro" id="IPR050764">
    <property type="entry name" value="CbbQ/NirQ/NorQ/GpvN"/>
</dbReference>
<dbReference type="OrthoDB" id="9808317at2"/>
<evidence type="ECO:0000259" key="1">
    <source>
        <dbReference type="SMART" id="SM00382"/>
    </source>
</evidence>
<protein>
    <submittedName>
        <fullName evidence="2">MoxR family ATPase</fullName>
    </submittedName>
</protein>
<sequence length="296" mass="32912">MKGVYFLTNKYNLPANIEALLEENTSHIEAFQELIRDGGYVPPSMELLIDAITALSLGKNVLLKGPTGAGKTKFAETLSNLFHQPMFSVNCSVDLDAESLLGFKTLAYNEEKQVIEFVPGPVINAMTHGTFLYIDEINMAKPETLPLINGVLDYRRTITNPFTNEIVTAKESFNVIAAINEGYIGTVPLNEALKNRFVVIEVPYIEGEQLKQLIQTNTKLQDSKTVELFVKLSSDLIEAVYQGKLSEDGASIRALLDACDLSVIIPPKRAILRAIVDKLDEEREREFVLNLAETLF</sequence>
<dbReference type="Gene3D" id="3.40.50.300">
    <property type="entry name" value="P-loop containing nucleotide triphosphate hydrolases"/>
    <property type="match status" value="1"/>
</dbReference>
<accession>A0A498D9F4</accession>
<dbReference type="AlphaFoldDB" id="A0A498D9F4"/>
<dbReference type="SUPFAM" id="SSF52540">
    <property type="entry name" value="P-loop containing nucleoside triphosphate hydrolases"/>
    <property type="match status" value="1"/>
</dbReference>
<dbReference type="PANTHER" id="PTHR42759">
    <property type="entry name" value="MOXR FAMILY PROTEIN"/>
    <property type="match status" value="1"/>
</dbReference>
<dbReference type="GO" id="GO:0016887">
    <property type="term" value="F:ATP hydrolysis activity"/>
    <property type="evidence" value="ECO:0007669"/>
    <property type="project" value="InterPro"/>
</dbReference>